<dbReference type="PANTHER" id="PTHR43791">
    <property type="entry name" value="PERMEASE-RELATED"/>
    <property type="match status" value="1"/>
</dbReference>
<feature type="transmembrane region" description="Helical" evidence="7">
    <location>
        <begin position="399"/>
        <end position="420"/>
    </location>
</feature>
<feature type="transmembrane region" description="Helical" evidence="7">
    <location>
        <begin position="365"/>
        <end position="387"/>
    </location>
</feature>
<evidence type="ECO:0000256" key="3">
    <source>
        <dbReference type="ARBA" id="ARBA00022692"/>
    </source>
</evidence>
<dbReference type="EMBL" id="KQ964260">
    <property type="protein sequence ID" value="KXJ88055.1"/>
    <property type="molecule type" value="Genomic_DNA"/>
</dbReference>
<sequence length="492" mass="54629">MDSKSDKDHASINDVPPPDMETAETARVVDHIAERQLCRKFDVRLMPVLAIMYLFNALDKGNLGNAQTANLSNDLNFAPGQYNLLVSIFFVPYVVFAPPVAILGKKFGPARVLPILMFIFGSMTLLSAAATNFGGMFALRFFLGMAESGFFPLVIYYLTTFYRRGELARRLAVFYAASNCANAFSGLLSFGVFQIRSHLLVWRYLFLIEGACSVLFAIFAYWYLPLSAGEAKFLNDEEKALAFHRMQVDSSSIVQEKFNFKDSIQIFKEPSTYGFLLIEICLGVPIQSVALFMPQIIQRLGYDTIKTNLYTVAPNIGGAVMLLILAFSSDLLRIRFPFIMLGFALSFTGFIIYAAIPDVQAQLQLAYYACFMMVWGTSAPSVLLSTWYNNNIAHEGRRVVLTSVGVPLANLMGLVSSNIFRESEKPKYPTALITTACFGASGCLIAGLLGAFMMVDNARRNRKAGGIKTTAADVPTQRLRDGPKVPEFRWFL</sequence>
<name>A0A136IT56_9PEZI</name>
<gene>
    <name evidence="9" type="ORF">Micbo1qcDRAFT_20617</name>
</gene>
<evidence type="ECO:0000256" key="5">
    <source>
        <dbReference type="ARBA" id="ARBA00023136"/>
    </source>
</evidence>
<dbReference type="Pfam" id="PF07690">
    <property type="entry name" value="MFS_1"/>
    <property type="match status" value="1"/>
</dbReference>
<feature type="region of interest" description="Disordered" evidence="6">
    <location>
        <begin position="1"/>
        <end position="20"/>
    </location>
</feature>
<proteinExistence type="predicted"/>
<dbReference type="InterPro" id="IPR020846">
    <property type="entry name" value="MFS_dom"/>
</dbReference>
<keyword evidence="2" id="KW-0813">Transport</keyword>
<feature type="transmembrane region" description="Helical" evidence="7">
    <location>
        <begin position="171"/>
        <end position="195"/>
    </location>
</feature>
<feature type="transmembrane region" description="Helical" evidence="7">
    <location>
        <begin position="201"/>
        <end position="224"/>
    </location>
</feature>
<dbReference type="InterPro" id="IPR011701">
    <property type="entry name" value="MFS"/>
</dbReference>
<feature type="domain" description="Major facilitator superfamily (MFS) profile" evidence="8">
    <location>
        <begin position="45"/>
        <end position="459"/>
    </location>
</feature>
<dbReference type="FunFam" id="1.20.1250.20:FF:000188">
    <property type="entry name" value="MFS general substrate transporter"/>
    <property type="match status" value="1"/>
</dbReference>
<evidence type="ECO:0000259" key="8">
    <source>
        <dbReference type="PROSITE" id="PS50850"/>
    </source>
</evidence>
<dbReference type="FunFam" id="1.20.1250.20:FF:000013">
    <property type="entry name" value="MFS general substrate transporter"/>
    <property type="match status" value="1"/>
</dbReference>
<dbReference type="OrthoDB" id="2985014at2759"/>
<dbReference type="AlphaFoldDB" id="A0A136IT56"/>
<dbReference type="PANTHER" id="PTHR43791:SF50">
    <property type="entry name" value="TRANSPORTER, PUTATIVE (AFU_ORTHOLOGUE AFUA_2G00840)-RELATED"/>
    <property type="match status" value="1"/>
</dbReference>
<evidence type="ECO:0000256" key="1">
    <source>
        <dbReference type="ARBA" id="ARBA00004141"/>
    </source>
</evidence>
<keyword evidence="5 7" id="KW-0472">Membrane</keyword>
<dbReference type="InParanoid" id="A0A136IT56"/>
<feature type="transmembrane region" description="Helical" evidence="7">
    <location>
        <begin position="112"/>
        <end position="131"/>
    </location>
</feature>
<keyword evidence="4 7" id="KW-1133">Transmembrane helix</keyword>
<feature type="transmembrane region" description="Helical" evidence="7">
    <location>
        <begin position="432"/>
        <end position="455"/>
    </location>
</feature>
<feature type="transmembrane region" description="Helical" evidence="7">
    <location>
        <begin position="309"/>
        <end position="327"/>
    </location>
</feature>
<dbReference type="Gene3D" id="1.20.1250.20">
    <property type="entry name" value="MFS general substrate transporter like domains"/>
    <property type="match status" value="2"/>
</dbReference>
<evidence type="ECO:0000256" key="6">
    <source>
        <dbReference type="SAM" id="MobiDB-lite"/>
    </source>
</evidence>
<keyword evidence="3 7" id="KW-0812">Transmembrane</keyword>
<feature type="transmembrane region" description="Helical" evidence="7">
    <location>
        <begin position="334"/>
        <end position="353"/>
    </location>
</feature>
<accession>A0A136IT56</accession>
<evidence type="ECO:0000256" key="2">
    <source>
        <dbReference type="ARBA" id="ARBA00022448"/>
    </source>
</evidence>
<evidence type="ECO:0000313" key="10">
    <source>
        <dbReference type="Proteomes" id="UP000070501"/>
    </source>
</evidence>
<comment type="subcellular location">
    <subcellularLocation>
        <location evidence="1">Membrane</location>
        <topology evidence="1">Multi-pass membrane protein</topology>
    </subcellularLocation>
</comment>
<dbReference type="PROSITE" id="PS50850">
    <property type="entry name" value="MFS"/>
    <property type="match status" value="1"/>
</dbReference>
<evidence type="ECO:0000256" key="4">
    <source>
        <dbReference type="ARBA" id="ARBA00022989"/>
    </source>
</evidence>
<reference evidence="10" key="1">
    <citation type="submission" date="2016-02" db="EMBL/GenBank/DDBJ databases">
        <title>Draft genome sequence of Microdochium bolleyi, a fungal endophyte of beachgrass.</title>
        <authorList>
            <consortium name="DOE Joint Genome Institute"/>
            <person name="David A.S."/>
            <person name="May G."/>
            <person name="Haridas S."/>
            <person name="Lim J."/>
            <person name="Wang M."/>
            <person name="Labutti K."/>
            <person name="Lipzen A."/>
            <person name="Barry K."/>
            <person name="Grigoriev I.V."/>
        </authorList>
    </citation>
    <scope>NUCLEOTIDE SEQUENCE [LARGE SCALE GENOMIC DNA]</scope>
    <source>
        <strain evidence="10">J235TASD1</strain>
    </source>
</reference>
<dbReference type="Proteomes" id="UP000070501">
    <property type="component" value="Unassembled WGS sequence"/>
</dbReference>
<feature type="transmembrane region" description="Helical" evidence="7">
    <location>
        <begin position="273"/>
        <end position="297"/>
    </location>
</feature>
<dbReference type="SUPFAM" id="SSF103473">
    <property type="entry name" value="MFS general substrate transporter"/>
    <property type="match status" value="1"/>
</dbReference>
<feature type="transmembrane region" description="Helical" evidence="7">
    <location>
        <begin position="82"/>
        <end position="103"/>
    </location>
</feature>
<keyword evidence="10" id="KW-1185">Reference proteome</keyword>
<dbReference type="InterPro" id="IPR036259">
    <property type="entry name" value="MFS_trans_sf"/>
</dbReference>
<protein>
    <submittedName>
        <fullName evidence="9">MFS transporter</fullName>
    </submittedName>
</protein>
<dbReference type="GO" id="GO:0016020">
    <property type="term" value="C:membrane"/>
    <property type="evidence" value="ECO:0007669"/>
    <property type="project" value="UniProtKB-SubCell"/>
</dbReference>
<dbReference type="GO" id="GO:0022857">
    <property type="term" value="F:transmembrane transporter activity"/>
    <property type="evidence" value="ECO:0007669"/>
    <property type="project" value="InterPro"/>
</dbReference>
<organism evidence="9 10">
    <name type="scientific">Microdochium bolleyi</name>
    <dbReference type="NCBI Taxonomy" id="196109"/>
    <lineage>
        <taxon>Eukaryota</taxon>
        <taxon>Fungi</taxon>
        <taxon>Dikarya</taxon>
        <taxon>Ascomycota</taxon>
        <taxon>Pezizomycotina</taxon>
        <taxon>Sordariomycetes</taxon>
        <taxon>Xylariomycetidae</taxon>
        <taxon>Xylariales</taxon>
        <taxon>Microdochiaceae</taxon>
        <taxon>Microdochium</taxon>
    </lineage>
</organism>
<feature type="compositionally biased region" description="Basic and acidic residues" evidence="6">
    <location>
        <begin position="1"/>
        <end position="11"/>
    </location>
</feature>
<evidence type="ECO:0000313" key="9">
    <source>
        <dbReference type="EMBL" id="KXJ88055.1"/>
    </source>
</evidence>
<feature type="transmembrane region" description="Helical" evidence="7">
    <location>
        <begin position="137"/>
        <end position="159"/>
    </location>
</feature>
<evidence type="ECO:0000256" key="7">
    <source>
        <dbReference type="SAM" id="Phobius"/>
    </source>
</evidence>